<sequence>YSPISESRSEICLLGLQSGNLEDNIPCNLRHAELTESLVSRPCRTCGAIVKIRKTILIDGHALDVTLNLYDALQHMRDPKQSRTFSIDAVRINQNDIYER</sequence>
<dbReference type="InterPro" id="IPR010730">
    <property type="entry name" value="HET"/>
</dbReference>
<dbReference type="Proteomes" id="UP000800200">
    <property type="component" value="Unassembled WGS sequence"/>
</dbReference>
<dbReference type="OrthoDB" id="2157530at2759"/>
<dbReference type="Pfam" id="PF06985">
    <property type="entry name" value="HET"/>
    <property type="match status" value="1"/>
</dbReference>
<dbReference type="EMBL" id="ML994640">
    <property type="protein sequence ID" value="KAF2183780.1"/>
    <property type="molecule type" value="Genomic_DNA"/>
</dbReference>
<accession>A0A6A6E0S2</accession>
<feature type="non-terminal residue" evidence="2">
    <location>
        <position position="100"/>
    </location>
</feature>
<evidence type="ECO:0000313" key="3">
    <source>
        <dbReference type="Proteomes" id="UP000800200"/>
    </source>
</evidence>
<reference evidence="2" key="1">
    <citation type="journal article" date="2020" name="Stud. Mycol.">
        <title>101 Dothideomycetes genomes: a test case for predicting lifestyles and emergence of pathogens.</title>
        <authorList>
            <person name="Haridas S."/>
            <person name="Albert R."/>
            <person name="Binder M."/>
            <person name="Bloem J."/>
            <person name="Labutti K."/>
            <person name="Salamov A."/>
            <person name="Andreopoulos B."/>
            <person name="Baker S."/>
            <person name="Barry K."/>
            <person name="Bills G."/>
            <person name="Bluhm B."/>
            <person name="Cannon C."/>
            <person name="Castanera R."/>
            <person name="Culley D."/>
            <person name="Daum C."/>
            <person name="Ezra D."/>
            <person name="Gonzalez J."/>
            <person name="Henrissat B."/>
            <person name="Kuo A."/>
            <person name="Liang C."/>
            <person name="Lipzen A."/>
            <person name="Lutzoni F."/>
            <person name="Magnuson J."/>
            <person name="Mondo S."/>
            <person name="Nolan M."/>
            <person name="Ohm R."/>
            <person name="Pangilinan J."/>
            <person name="Park H.-J."/>
            <person name="Ramirez L."/>
            <person name="Alfaro M."/>
            <person name="Sun H."/>
            <person name="Tritt A."/>
            <person name="Yoshinaga Y."/>
            <person name="Zwiers L.-H."/>
            <person name="Turgeon B."/>
            <person name="Goodwin S."/>
            <person name="Spatafora J."/>
            <person name="Crous P."/>
            <person name="Grigoriev I."/>
        </authorList>
    </citation>
    <scope>NUCLEOTIDE SEQUENCE</scope>
    <source>
        <strain evidence="2">CBS 207.26</strain>
    </source>
</reference>
<proteinExistence type="predicted"/>
<evidence type="ECO:0000259" key="1">
    <source>
        <dbReference type="Pfam" id="PF06985"/>
    </source>
</evidence>
<feature type="domain" description="Heterokaryon incompatibility" evidence="1">
    <location>
        <begin position="53"/>
        <end position="97"/>
    </location>
</feature>
<dbReference type="PANTHER" id="PTHR24148">
    <property type="entry name" value="ANKYRIN REPEAT DOMAIN-CONTAINING PROTEIN 39 HOMOLOG-RELATED"/>
    <property type="match status" value="1"/>
</dbReference>
<dbReference type="AlphaFoldDB" id="A0A6A6E0S2"/>
<name>A0A6A6E0S2_9PEZI</name>
<gene>
    <name evidence="2" type="ORF">K469DRAFT_503066</name>
</gene>
<organism evidence="2 3">
    <name type="scientific">Zopfia rhizophila CBS 207.26</name>
    <dbReference type="NCBI Taxonomy" id="1314779"/>
    <lineage>
        <taxon>Eukaryota</taxon>
        <taxon>Fungi</taxon>
        <taxon>Dikarya</taxon>
        <taxon>Ascomycota</taxon>
        <taxon>Pezizomycotina</taxon>
        <taxon>Dothideomycetes</taxon>
        <taxon>Dothideomycetes incertae sedis</taxon>
        <taxon>Zopfiaceae</taxon>
        <taxon>Zopfia</taxon>
    </lineage>
</organism>
<feature type="non-terminal residue" evidence="2">
    <location>
        <position position="1"/>
    </location>
</feature>
<evidence type="ECO:0000313" key="2">
    <source>
        <dbReference type="EMBL" id="KAF2183780.1"/>
    </source>
</evidence>
<protein>
    <recommendedName>
        <fullName evidence="1">Heterokaryon incompatibility domain-containing protein</fullName>
    </recommendedName>
</protein>
<dbReference type="InterPro" id="IPR052895">
    <property type="entry name" value="HetReg/Transcr_Mod"/>
</dbReference>
<keyword evidence="3" id="KW-1185">Reference proteome</keyword>
<dbReference type="PANTHER" id="PTHR24148:SF64">
    <property type="entry name" value="HETEROKARYON INCOMPATIBILITY DOMAIN-CONTAINING PROTEIN"/>
    <property type="match status" value="1"/>
</dbReference>